<reference evidence="12" key="1">
    <citation type="journal article" date="2015" name="Nature">
        <title>Complex archaea that bridge the gap between prokaryotes and eukaryotes.</title>
        <authorList>
            <person name="Spang A."/>
            <person name="Saw J.H."/>
            <person name="Jorgensen S.L."/>
            <person name="Zaremba-Niedzwiedzka K."/>
            <person name="Martijn J."/>
            <person name="Lind A.E."/>
            <person name="van Eijk R."/>
            <person name="Schleper C."/>
            <person name="Guy L."/>
            <person name="Ettema T.J."/>
        </authorList>
    </citation>
    <scope>NUCLEOTIDE SEQUENCE</scope>
</reference>
<dbReference type="SUPFAM" id="SSF56112">
    <property type="entry name" value="Protein kinase-like (PK-like)"/>
    <property type="match status" value="1"/>
</dbReference>
<dbReference type="GO" id="GO:0005829">
    <property type="term" value="C:cytosol"/>
    <property type="evidence" value="ECO:0007669"/>
    <property type="project" value="TreeGrafter"/>
</dbReference>
<evidence type="ECO:0000256" key="6">
    <source>
        <dbReference type="ARBA" id="ARBA00022741"/>
    </source>
</evidence>
<comment type="caution">
    <text evidence="12">The sequence shown here is derived from an EMBL/GenBank/DDBJ whole genome shotgun (WGS) entry which is preliminary data.</text>
</comment>
<comment type="similarity">
    <text evidence="1">Belongs to the protein kinase superfamily. BUD32 family.</text>
</comment>
<dbReference type="InterPro" id="IPR000719">
    <property type="entry name" value="Prot_kinase_dom"/>
</dbReference>
<evidence type="ECO:0000256" key="3">
    <source>
        <dbReference type="ARBA" id="ARBA00022527"/>
    </source>
</evidence>
<gene>
    <name evidence="12" type="ORF">LCGC14_1223050</name>
</gene>
<organism evidence="12">
    <name type="scientific">marine sediment metagenome</name>
    <dbReference type="NCBI Taxonomy" id="412755"/>
    <lineage>
        <taxon>unclassified sequences</taxon>
        <taxon>metagenomes</taxon>
        <taxon>ecological metagenomes</taxon>
    </lineage>
</organism>
<dbReference type="InterPro" id="IPR022495">
    <property type="entry name" value="Bud32"/>
</dbReference>
<dbReference type="GO" id="GO:0004674">
    <property type="term" value="F:protein serine/threonine kinase activity"/>
    <property type="evidence" value="ECO:0007669"/>
    <property type="project" value="UniProtKB-KW"/>
</dbReference>
<dbReference type="NCBIfam" id="TIGR03724">
    <property type="entry name" value="arch_bud32"/>
    <property type="match status" value="1"/>
</dbReference>
<evidence type="ECO:0000256" key="9">
    <source>
        <dbReference type="ARBA" id="ARBA00047899"/>
    </source>
</evidence>
<comment type="catalytic activity">
    <reaction evidence="10">
        <text>L-seryl-[protein] + ATP = O-phospho-L-seryl-[protein] + ADP + H(+)</text>
        <dbReference type="Rhea" id="RHEA:17989"/>
        <dbReference type="Rhea" id="RHEA-COMP:9863"/>
        <dbReference type="Rhea" id="RHEA-COMP:11604"/>
        <dbReference type="ChEBI" id="CHEBI:15378"/>
        <dbReference type="ChEBI" id="CHEBI:29999"/>
        <dbReference type="ChEBI" id="CHEBI:30616"/>
        <dbReference type="ChEBI" id="CHEBI:83421"/>
        <dbReference type="ChEBI" id="CHEBI:456216"/>
        <dbReference type="EC" id="2.7.11.1"/>
    </reaction>
</comment>
<dbReference type="GO" id="GO:0000408">
    <property type="term" value="C:EKC/KEOPS complex"/>
    <property type="evidence" value="ECO:0007669"/>
    <property type="project" value="UniProtKB-ARBA"/>
</dbReference>
<evidence type="ECO:0000256" key="8">
    <source>
        <dbReference type="ARBA" id="ARBA00022840"/>
    </source>
</evidence>
<dbReference type="EMBL" id="LAZR01006458">
    <property type="protein sequence ID" value="KKM91983.1"/>
    <property type="molecule type" value="Genomic_DNA"/>
</dbReference>
<evidence type="ECO:0000259" key="11">
    <source>
        <dbReference type="PROSITE" id="PS50011"/>
    </source>
</evidence>
<feature type="domain" description="Protein kinase" evidence="11">
    <location>
        <begin position="12"/>
        <end position="231"/>
    </location>
</feature>
<dbReference type="NCBIfam" id="NF011463">
    <property type="entry name" value="PRK14879.1-4"/>
    <property type="match status" value="1"/>
</dbReference>
<dbReference type="AlphaFoldDB" id="A0A0F9LER5"/>
<dbReference type="InterPro" id="IPR011009">
    <property type="entry name" value="Kinase-like_dom_sf"/>
</dbReference>
<dbReference type="EC" id="2.7.11.1" evidence="2"/>
<name>A0A0F9LER5_9ZZZZ</name>
<dbReference type="GO" id="GO:0005524">
    <property type="term" value="F:ATP binding"/>
    <property type="evidence" value="ECO:0007669"/>
    <property type="project" value="UniProtKB-KW"/>
</dbReference>
<keyword evidence="6" id="KW-0547">Nucleotide-binding</keyword>
<keyword evidence="4" id="KW-0808">Transferase</keyword>
<keyword evidence="7" id="KW-0418">Kinase</keyword>
<dbReference type="FunFam" id="3.30.200.20:FF:000201">
    <property type="entry name" value="TP53-regulating kinase isoform X1"/>
    <property type="match status" value="1"/>
</dbReference>
<evidence type="ECO:0000256" key="7">
    <source>
        <dbReference type="ARBA" id="ARBA00022777"/>
    </source>
</evidence>
<evidence type="ECO:0000256" key="4">
    <source>
        <dbReference type="ARBA" id="ARBA00022679"/>
    </source>
</evidence>
<dbReference type="Pfam" id="PF00069">
    <property type="entry name" value="Pkinase"/>
    <property type="match status" value="1"/>
</dbReference>
<protein>
    <recommendedName>
        <fullName evidence="2">non-specific serine/threonine protein kinase</fullName>
        <ecNumber evidence="2">2.7.11.1</ecNumber>
    </recommendedName>
</protein>
<proteinExistence type="inferred from homology"/>
<dbReference type="PANTHER" id="PTHR12209">
    <property type="entry name" value="NON-SPECIFIC SERINE/THREONINE PROTEIN KINASE"/>
    <property type="match status" value="1"/>
</dbReference>
<sequence>MEEKSVKLKSDIVQEKLIYKGAEASLFYGHWLEKEVIFKHRIPKKYRLEELDKKIRLERTLNEGRALIKVKNYGINVPQVYEIDGYNAIIIMKYIKGEKLRDLIGNLDELKLQKYLKRVGCFIAILHKNGHIHGDITTSNILITPHENIFLVDFGLHKYSDKIEDKSVDIHLFKHVLISSHGKNYESCFKAFLEGYKSEFEKFDPTEYHIIIKNVKAIETRGRYIKAEDRL</sequence>
<comment type="catalytic activity">
    <reaction evidence="9">
        <text>L-threonyl-[protein] + ATP = O-phospho-L-threonyl-[protein] + ADP + H(+)</text>
        <dbReference type="Rhea" id="RHEA:46608"/>
        <dbReference type="Rhea" id="RHEA-COMP:11060"/>
        <dbReference type="Rhea" id="RHEA-COMP:11605"/>
        <dbReference type="ChEBI" id="CHEBI:15378"/>
        <dbReference type="ChEBI" id="CHEBI:30013"/>
        <dbReference type="ChEBI" id="CHEBI:30616"/>
        <dbReference type="ChEBI" id="CHEBI:61977"/>
        <dbReference type="ChEBI" id="CHEBI:456216"/>
        <dbReference type="EC" id="2.7.11.1"/>
    </reaction>
</comment>
<dbReference type="PROSITE" id="PS50011">
    <property type="entry name" value="PROTEIN_KINASE_DOM"/>
    <property type="match status" value="1"/>
</dbReference>
<accession>A0A0F9LER5</accession>
<dbReference type="PANTHER" id="PTHR12209:SF0">
    <property type="entry name" value="EKC_KEOPS COMPLEX SUBUNIT TP53RK"/>
    <property type="match status" value="1"/>
</dbReference>
<evidence type="ECO:0000313" key="12">
    <source>
        <dbReference type="EMBL" id="KKM91983.1"/>
    </source>
</evidence>
<evidence type="ECO:0000256" key="2">
    <source>
        <dbReference type="ARBA" id="ARBA00012513"/>
    </source>
</evidence>
<keyword evidence="5" id="KW-0819">tRNA processing</keyword>
<evidence type="ECO:0000256" key="1">
    <source>
        <dbReference type="ARBA" id="ARBA00010630"/>
    </source>
</evidence>
<keyword evidence="8" id="KW-0067">ATP-binding</keyword>
<dbReference type="Gene3D" id="1.10.510.10">
    <property type="entry name" value="Transferase(Phosphotransferase) domain 1"/>
    <property type="match status" value="1"/>
</dbReference>
<dbReference type="GO" id="GO:0008033">
    <property type="term" value="P:tRNA processing"/>
    <property type="evidence" value="ECO:0007669"/>
    <property type="project" value="UniProtKB-KW"/>
</dbReference>
<evidence type="ECO:0000256" key="10">
    <source>
        <dbReference type="ARBA" id="ARBA00048679"/>
    </source>
</evidence>
<dbReference type="Gene3D" id="3.30.200.20">
    <property type="entry name" value="Phosphorylase Kinase, domain 1"/>
    <property type="match status" value="1"/>
</dbReference>
<keyword evidence="3" id="KW-0723">Serine/threonine-protein kinase</keyword>
<evidence type="ECO:0000256" key="5">
    <source>
        <dbReference type="ARBA" id="ARBA00022694"/>
    </source>
</evidence>